<protein>
    <recommendedName>
        <fullName evidence="3">Leucine-rich repeat domain-containing protein</fullName>
    </recommendedName>
</protein>
<dbReference type="Gene3D" id="3.80.10.10">
    <property type="entry name" value="Ribonuclease Inhibitor"/>
    <property type="match status" value="1"/>
</dbReference>
<organism evidence="1 2">
    <name type="scientific">Dactylosporangium cerinum</name>
    <dbReference type="NCBI Taxonomy" id="1434730"/>
    <lineage>
        <taxon>Bacteria</taxon>
        <taxon>Bacillati</taxon>
        <taxon>Actinomycetota</taxon>
        <taxon>Actinomycetes</taxon>
        <taxon>Micromonosporales</taxon>
        <taxon>Micromonosporaceae</taxon>
        <taxon>Dactylosporangium</taxon>
    </lineage>
</organism>
<evidence type="ECO:0000313" key="2">
    <source>
        <dbReference type="Proteomes" id="UP001595912"/>
    </source>
</evidence>
<dbReference type="Proteomes" id="UP001595912">
    <property type="component" value="Unassembled WGS sequence"/>
</dbReference>
<keyword evidence="2" id="KW-1185">Reference proteome</keyword>
<evidence type="ECO:0000313" key="1">
    <source>
        <dbReference type="EMBL" id="MFC5003369.1"/>
    </source>
</evidence>
<proteinExistence type="predicted"/>
<comment type="caution">
    <text evidence="1">The sequence shown here is derived from an EMBL/GenBank/DDBJ whole genome shotgun (WGS) entry which is preliminary data.</text>
</comment>
<evidence type="ECO:0008006" key="3">
    <source>
        <dbReference type="Google" id="ProtNLM"/>
    </source>
</evidence>
<dbReference type="RefSeq" id="WP_380122329.1">
    <property type="nucleotide sequence ID" value="NZ_JBHSIU010000051.1"/>
</dbReference>
<name>A0ABV9W620_9ACTN</name>
<sequence>MDRDEFAARFAASAAAARAVALPMVIEPLPEPLLFRVRLNQSYDGNPPAPGERRYPQDGSMERAVALHRCDAETAIAELWRDGHVPQWINVAVVGETGDATVVELVCCGRFDPSPQGPVKLPPFNVGGPTMGFGRDEVPFNIHAVAECWDSADLRRLAIMPDVVRSLTLMTGDLDTTLPALPNLEMLEHGMWTLGDLSVFAHFPKLWILRLHAPGIVRVVGAVPASVRGLTITAGELGGSAALPGELDSLDLHLARGTDRDVERLLEGVSALRYLDLSGTPVTDAIIPALDRLDLAVLDLRRTAVSDEALARFREERPGVRLHPYVPPPGYVPPPSGYENVQLRLADFS</sequence>
<accession>A0ABV9W620</accession>
<reference evidence="2" key="1">
    <citation type="journal article" date="2019" name="Int. J. Syst. Evol. Microbiol.">
        <title>The Global Catalogue of Microorganisms (GCM) 10K type strain sequencing project: providing services to taxonomists for standard genome sequencing and annotation.</title>
        <authorList>
            <consortium name="The Broad Institute Genomics Platform"/>
            <consortium name="The Broad Institute Genome Sequencing Center for Infectious Disease"/>
            <person name="Wu L."/>
            <person name="Ma J."/>
        </authorList>
    </citation>
    <scope>NUCLEOTIDE SEQUENCE [LARGE SCALE GENOMIC DNA]</scope>
    <source>
        <strain evidence="2">CGMCC 4.7152</strain>
    </source>
</reference>
<dbReference type="EMBL" id="JBHSIU010000051">
    <property type="protein sequence ID" value="MFC5003369.1"/>
    <property type="molecule type" value="Genomic_DNA"/>
</dbReference>
<dbReference type="InterPro" id="IPR032675">
    <property type="entry name" value="LRR_dom_sf"/>
</dbReference>
<dbReference type="SUPFAM" id="SSF52047">
    <property type="entry name" value="RNI-like"/>
    <property type="match status" value="1"/>
</dbReference>
<gene>
    <name evidence="1" type="ORF">ACFPIJ_36815</name>
</gene>